<dbReference type="EMBL" id="QKNY01000006">
    <property type="protein sequence ID" value="RJX43929.1"/>
    <property type="molecule type" value="Genomic_DNA"/>
</dbReference>
<accession>A0A3A6QD40</accession>
<reference evidence="2 3" key="1">
    <citation type="submission" date="2018-06" db="EMBL/GenBank/DDBJ databases">
        <title>Halonotius sp. F13-13 a new haloarchaeeon isolated from a solar saltern from Isla Cristina, Huelva, Spain.</title>
        <authorList>
            <person name="Duran-Viseras A."/>
            <person name="Sanchez-Porro C."/>
            <person name="Ventosa A."/>
        </authorList>
    </citation>
    <scope>NUCLEOTIDE SEQUENCE [LARGE SCALE GENOMIC DNA]</scope>
    <source>
        <strain evidence="2 3">F13-13</strain>
    </source>
</reference>
<dbReference type="Proteomes" id="UP000276588">
    <property type="component" value="Unassembled WGS sequence"/>
</dbReference>
<keyword evidence="3" id="KW-1185">Reference proteome</keyword>
<protein>
    <submittedName>
        <fullName evidence="2">Phosphohydrolase</fullName>
    </submittedName>
</protein>
<dbReference type="GO" id="GO:0016787">
    <property type="term" value="F:hydrolase activity"/>
    <property type="evidence" value="ECO:0007669"/>
    <property type="project" value="UniProtKB-KW"/>
</dbReference>
<dbReference type="InterPro" id="IPR038763">
    <property type="entry name" value="DHH_sf"/>
</dbReference>
<evidence type="ECO:0000256" key="1">
    <source>
        <dbReference type="SAM" id="MobiDB-lite"/>
    </source>
</evidence>
<dbReference type="SUPFAM" id="SSF64182">
    <property type="entry name" value="DHH phosphoesterases"/>
    <property type="match status" value="1"/>
</dbReference>
<dbReference type="OrthoDB" id="18016at2157"/>
<dbReference type="RefSeq" id="WP_120101891.1">
    <property type="nucleotide sequence ID" value="NZ_QKNY01000006.1"/>
</dbReference>
<dbReference type="PANTHER" id="PTHR42146:SF1">
    <property type="entry name" value="OLIGORIBONUCLEASE NRNB"/>
    <property type="match status" value="1"/>
</dbReference>
<evidence type="ECO:0000313" key="3">
    <source>
        <dbReference type="Proteomes" id="UP000276588"/>
    </source>
</evidence>
<evidence type="ECO:0000313" key="2">
    <source>
        <dbReference type="EMBL" id="RJX43929.1"/>
    </source>
</evidence>
<dbReference type="InterPro" id="IPR052968">
    <property type="entry name" value="Nucleotide_metab_enz"/>
</dbReference>
<organism evidence="2 3">
    <name type="scientific">Halonotius aquaticus</name>
    <dbReference type="NCBI Taxonomy" id="2216978"/>
    <lineage>
        <taxon>Archaea</taxon>
        <taxon>Methanobacteriati</taxon>
        <taxon>Methanobacteriota</taxon>
        <taxon>Stenosarchaea group</taxon>
        <taxon>Halobacteria</taxon>
        <taxon>Halobacteriales</taxon>
        <taxon>Haloferacaceae</taxon>
        <taxon>Halonotius</taxon>
    </lineage>
</organism>
<feature type="region of interest" description="Disordered" evidence="1">
    <location>
        <begin position="390"/>
        <end position="410"/>
    </location>
</feature>
<proteinExistence type="predicted"/>
<comment type="caution">
    <text evidence="2">The sequence shown here is derived from an EMBL/GenBank/DDBJ whole genome shotgun (WGS) entry which is preliminary data.</text>
</comment>
<dbReference type="PANTHER" id="PTHR42146">
    <property type="entry name" value="3',5'-CYCLIC-NUCLEOTIDE PHOSPHODIESTERASE"/>
    <property type="match status" value="1"/>
</dbReference>
<keyword evidence="2" id="KW-0378">Hydrolase</keyword>
<dbReference type="AlphaFoldDB" id="A0A3A6QD40"/>
<gene>
    <name evidence="2" type="ORF">DM826_04400</name>
</gene>
<name>A0A3A6QD40_9EURY</name>
<sequence length="410" mass="44532">MDDSLIDSSELSLDRRSVLPGTGFFYPNSLDEDRSEERAKAAIDGAEAVVVTDSDADGLGCVALIRERYDAALDVEPFLNEINARLDDGDDSDETSVATDDGGDSAVGLIAAGPHSLTESLEYVAAYAEPGTDVYICDIAPDSYEAVADPLETIRDRDDRVSWYDHHQWPEAVADAVRDIGVDLVVGDSDAECSTDVTLRSLEYDFDEQFTELAAVTRDHDLWINDDPRSKDLADYAFWTDAEEYAAVVGAYGASLPQPVEEYISHRRVEKEQLIVKAVDRAAYKSVGPWTVGVTYGRCSQNEVADELQAAGADAAVIVKPSGSASIRGGEGFESAHLVARQVNGGGHPKAAGCKPDIYDDMMDYAYHWTTKGETTKRVILQAFERVAEELDAADEADEADEDDTDTADE</sequence>